<feature type="compositionally biased region" description="Basic and acidic residues" evidence="1">
    <location>
        <begin position="97"/>
        <end position="107"/>
    </location>
</feature>
<organism evidence="2 3">
    <name type="scientific">Paramylibacter ulvae</name>
    <dbReference type="NCBI Taxonomy" id="1651968"/>
    <lineage>
        <taxon>Bacteria</taxon>
        <taxon>Pseudomonadati</taxon>
        <taxon>Pseudomonadota</taxon>
        <taxon>Alphaproteobacteria</taxon>
        <taxon>Rhodobacterales</taxon>
        <taxon>Paracoccaceae</taxon>
        <taxon>Paramylibacter</taxon>
    </lineage>
</organism>
<accession>A0ABQ3CWA7</accession>
<dbReference type="RefSeq" id="WP_189639089.1">
    <property type="nucleotide sequence ID" value="NZ_BMZF01000001.1"/>
</dbReference>
<evidence type="ECO:0000313" key="2">
    <source>
        <dbReference type="EMBL" id="GHA44171.1"/>
    </source>
</evidence>
<comment type="caution">
    <text evidence="2">The sequence shown here is derived from an EMBL/GenBank/DDBJ whole genome shotgun (WGS) entry which is preliminary data.</text>
</comment>
<name>A0ABQ3CWA7_9RHOB</name>
<dbReference type="Proteomes" id="UP000634455">
    <property type="component" value="Unassembled WGS sequence"/>
</dbReference>
<protein>
    <submittedName>
        <fullName evidence="2">Uncharacterized protein</fullName>
    </submittedName>
</protein>
<feature type="region of interest" description="Disordered" evidence="1">
    <location>
        <begin position="82"/>
        <end position="107"/>
    </location>
</feature>
<keyword evidence="3" id="KW-1185">Reference proteome</keyword>
<proteinExistence type="predicted"/>
<evidence type="ECO:0000256" key="1">
    <source>
        <dbReference type="SAM" id="MobiDB-lite"/>
    </source>
</evidence>
<gene>
    <name evidence="2" type="ORF">GCM10008927_06180</name>
</gene>
<evidence type="ECO:0000313" key="3">
    <source>
        <dbReference type="Proteomes" id="UP000634455"/>
    </source>
</evidence>
<dbReference type="EMBL" id="BMZF01000001">
    <property type="protein sequence ID" value="GHA44171.1"/>
    <property type="molecule type" value="Genomic_DNA"/>
</dbReference>
<reference evidence="3" key="1">
    <citation type="journal article" date="2019" name="Int. J. Syst. Evol. Microbiol.">
        <title>The Global Catalogue of Microorganisms (GCM) 10K type strain sequencing project: providing services to taxonomists for standard genome sequencing and annotation.</title>
        <authorList>
            <consortium name="The Broad Institute Genomics Platform"/>
            <consortium name="The Broad Institute Genome Sequencing Center for Infectious Disease"/>
            <person name="Wu L."/>
            <person name="Ma J."/>
        </authorList>
    </citation>
    <scope>NUCLEOTIDE SEQUENCE [LARGE SCALE GENOMIC DNA]</scope>
    <source>
        <strain evidence="3">KCTC 32465</strain>
    </source>
</reference>
<sequence length="107" mass="12184">MTSRTTKSIVTFCYPFILGGHKGVFPSGSYEIIAEDEILESLSFFAYRRAQTYLTIATSGRCQLHSIDHRDLEVALANDRARSQVSKKNITPVFDPSQDRKEQRKIQ</sequence>